<protein>
    <recommendedName>
        <fullName evidence="5">DNA polymerase beta</fullName>
        <ecNumber evidence="3">2.7.7.7</ecNumber>
        <ecNumber evidence="4">4.2.99.18</ecNumber>
    </recommendedName>
    <alternativeName>
        <fullName evidence="16">5'-deoxyribose-phosphate lyase</fullName>
    </alternativeName>
    <alternativeName>
        <fullName evidence="17">AP lyase</fullName>
    </alternativeName>
</protein>
<evidence type="ECO:0000256" key="1">
    <source>
        <dbReference type="ARBA" id="ARBA00001946"/>
    </source>
</evidence>
<organism evidence="26 27">
    <name type="scientific">Thermotalea metallivorans</name>
    <dbReference type="NCBI Taxonomy" id="520762"/>
    <lineage>
        <taxon>Bacteria</taxon>
        <taxon>Bacillati</taxon>
        <taxon>Bacillota</taxon>
        <taxon>Clostridia</taxon>
        <taxon>Peptostreptococcales</taxon>
        <taxon>Thermotaleaceae</taxon>
        <taxon>Thermotalea</taxon>
    </lineage>
</organism>
<dbReference type="Proteomes" id="UP000070456">
    <property type="component" value="Unassembled WGS sequence"/>
</dbReference>
<dbReference type="GO" id="GO:0140078">
    <property type="term" value="F:class I DNA-(apurinic or apyrimidinic site) endonuclease activity"/>
    <property type="evidence" value="ECO:0007669"/>
    <property type="project" value="UniProtKB-EC"/>
</dbReference>
<dbReference type="InterPro" id="IPR043519">
    <property type="entry name" value="NT_sf"/>
</dbReference>
<evidence type="ECO:0000256" key="22">
    <source>
        <dbReference type="SAM" id="Coils"/>
    </source>
</evidence>
<dbReference type="NCBIfam" id="NF006375">
    <property type="entry name" value="PRK08609.1"/>
    <property type="match status" value="1"/>
</dbReference>
<dbReference type="CDD" id="cd07436">
    <property type="entry name" value="PHP_PolX"/>
    <property type="match status" value="1"/>
</dbReference>
<evidence type="ECO:0000256" key="14">
    <source>
        <dbReference type="ARBA" id="ARBA00023053"/>
    </source>
</evidence>
<feature type="domain" description="Helix-hairpin-helix DNA-binding motif class 1" evidence="23">
    <location>
        <begin position="126"/>
        <end position="145"/>
    </location>
</feature>
<dbReference type="Gene3D" id="1.10.150.20">
    <property type="entry name" value="5' to 3' exonuclease, C-terminal subdomain"/>
    <property type="match status" value="1"/>
</dbReference>
<reference evidence="26 27" key="1">
    <citation type="submission" date="2015-12" db="EMBL/GenBank/DDBJ databases">
        <title>Draft genome sequence of the thermoanaerobe Thermotalea metallivorans, an isolate from the runoff channel of the Great Artesian Basin, Australia.</title>
        <authorList>
            <person name="Patel B.K."/>
        </authorList>
    </citation>
    <scope>NUCLEOTIDE SEQUENCE [LARGE SCALE GENOMIC DNA]</scope>
    <source>
        <strain evidence="26 27">B2-1</strain>
    </source>
</reference>
<keyword evidence="15" id="KW-0234">DNA repair</keyword>
<dbReference type="SMART" id="SM00483">
    <property type="entry name" value="POLXc"/>
    <property type="match status" value="1"/>
</dbReference>
<dbReference type="GO" id="GO:0005829">
    <property type="term" value="C:cytosol"/>
    <property type="evidence" value="ECO:0007669"/>
    <property type="project" value="TreeGrafter"/>
</dbReference>
<comment type="catalytic activity">
    <reaction evidence="21">
        <text>DNA(n) + a 2'-deoxyribonucleoside 5'-triphosphate = DNA(n+1) + diphosphate</text>
        <dbReference type="Rhea" id="RHEA:22508"/>
        <dbReference type="Rhea" id="RHEA-COMP:17339"/>
        <dbReference type="Rhea" id="RHEA-COMP:17340"/>
        <dbReference type="ChEBI" id="CHEBI:33019"/>
        <dbReference type="ChEBI" id="CHEBI:61560"/>
        <dbReference type="ChEBI" id="CHEBI:173112"/>
        <dbReference type="EC" id="2.7.7.7"/>
    </reaction>
</comment>
<dbReference type="InterPro" id="IPR002008">
    <property type="entry name" value="DNA_pol_X_beta-like"/>
</dbReference>
<feature type="domain" description="Helix-hairpin-helix DNA-binding motif class 1" evidence="23">
    <location>
        <begin position="91"/>
        <end position="110"/>
    </location>
</feature>
<dbReference type="EMBL" id="LOEE01000047">
    <property type="protein sequence ID" value="KXG74678.1"/>
    <property type="molecule type" value="Genomic_DNA"/>
</dbReference>
<gene>
    <name evidence="26" type="primary">polX_1</name>
    <name evidence="26" type="ORF">AN619_21850</name>
</gene>
<evidence type="ECO:0000256" key="20">
    <source>
        <dbReference type="ARBA" id="ARBA00045548"/>
    </source>
</evidence>
<keyword evidence="11" id="KW-0227">DNA damage</keyword>
<dbReference type="GO" id="GO:0004527">
    <property type="term" value="F:exonuclease activity"/>
    <property type="evidence" value="ECO:0007669"/>
    <property type="project" value="UniProtKB-KW"/>
</dbReference>
<dbReference type="CDD" id="cd00141">
    <property type="entry name" value="NT_POLXc"/>
    <property type="match status" value="1"/>
</dbReference>
<dbReference type="Pfam" id="PF14791">
    <property type="entry name" value="DNA_pol_B_thumb"/>
    <property type="match status" value="1"/>
</dbReference>
<comment type="cofactor">
    <cofactor evidence="1">
        <name>Mg(2+)</name>
        <dbReference type="ChEBI" id="CHEBI:18420"/>
    </cofactor>
</comment>
<evidence type="ECO:0000256" key="4">
    <source>
        <dbReference type="ARBA" id="ARBA00012720"/>
    </source>
</evidence>
<keyword evidence="7" id="KW-0237">DNA synthesis</keyword>
<dbReference type="InterPro" id="IPR037160">
    <property type="entry name" value="DNA_Pol_thumb_sf"/>
</dbReference>
<evidence type="ECO:0000256" key="2">
    <source>
        <dbReference type="ARBA" id="ARBA00004496"/>
    </source>
</evidence>
<evidence type="ECO:0000256" key="8">
    <source>
        <dbReference type="ARBA" id="ARBA00022679"/>
    </source>
</evidence>
<evidence type="ECO:0000256" key="21">
    <source>
        <dbReference type="ARBA" id="ARBA00049244"/>
    </source>
</evidence>
<evidence type="ECO:0000256" key="13">
    <source>
        <dbReference type="ARBA" id="ARBA00022932"/>
    </source>
</evidence>
<dbReference type="EC" id="4.2.99.18" evidence="4"/>
<dbReference type="PANTHER" id="PTHR36928">
    <property type="entry name" value="PHOSPHATASE YCDX-RELATED"/>
    <property type="match status" value="1"/>
</dbReference>
<evidence type="ECO:0000256" key="9">
    <source>
        <dbReference type="ARBA" id="ARBA00022695"/>
    </source>
</evidence>
<evidence type="ECO:0000256" key="16">
    <source>
        <dbReference type="ARBA" id="ARBA00035717"/>
    </source>
</evidence>
<evidence type="ECO:0000256" key="11">
    <source>
        <dbReference type="ARBA" id="ARBA00022763"/>
    </source>
</evidence>
<feature type="coiled-coil region" evidence="22">
    <location>
        <begin position="30"/>
        <end position="57"/>
    </location>
</feature>
<dbReference type="SMART" id="SM00481">
    <property type="entry name" value="POLIIIAc"/>
    <property type="match status" value="1"/>
</dbReference>
<dbReference type="Gene3D" id="3.20.20.140">
    <property type="entry name" value="Metal-dependent hydrolases"/>
    <property type="match status" value="1"/>
</dbReference>
<keyword evidence="27" id="KW-1185">Reference proteome</keyword>
<dbReference type="PANTHER" id="PTHR36928:SF1">
    <property type="entry name" value="PHOSPHATASE YCDX-RELATED"/>
    <property type="match status" value="1"/>
</dbReference>
<dbReference type="InterPro" id="IPR047967">
    <property type="entry name" value="PolX_PHP"/>
</dbReference>
<dbReference type="InterPro" id="IPR027421">
    <property type="entry name" value="DNA_pol_lamdba_lyase_dom_sf"/>
</dbReference>
<comment type="subcellular location">
    <subcellularLocation>
        <location evidence="2">Cytoplasm</location>
    </subcellularLocation>
</comment>
<dbReference type="Gene3D" id="1.10.150.110">
    <property type="entry name" value="DNA polymerase beta, N-terminal domain-like"/>
    <property type="match status" value="1"/>
</dbReference>
<keyword evidence="6" id="KW-0488">Methylation</keyword>
<keyword evidence="26" id="KW-0378">Hydrolase</keyword>
<feature type="domain" description="Polymerase/histidinol phosphatase N-terminal" evidence="24">
    <location>
        <begin position="339"/>
        <end position="418"/>
    </location>
</feature>
<dbReference type="InterPro" id="IPR016195">
    <property type="entry name" value="Pol/histidinol_Pase-like"/>
</dbReference>
<dbReference type="InterPro" id="IPR050243">
    <property type="entry name" value="PHP_phosphatase"/>
</dbReference>
<keyword evidence="12" id="KW-0832">Ubl conjugation</keyword>
<dbReference type="GO" id="GO:0003677">
    <property type="term" value="F:DNA binding"/>
    <property type="evidence" value="ECO:0007669"/>
    <property type="project" value="InterPro"/>
</dbReference>
<dbReference type="InterPro" id="IPR004013">
    <property type="entry name" value="PHP_dom"/>
</dbReference>
<dbReference type="Gene3D" id="3.30.210.10">
    <property type="entry name" value="DNA polymerase, thumb domain"/>
    <property type="match status" value="1"/>
</dbReference>
<evidence type="ECO:0000256" key="7">
    <source>
        <dbReference type="ARBA" id="ARBA00022634"/>
    </source>
</evidence>
<dbReference type="Pfam" id="PF14716">
    <property type="entry name" value="HHH_8"/>
    <property type="match status" value="1"/>
</dbReference>
<dbReference type="PIRSF" id="PIRSF005047">
    <property type="entry name" value="UCP005047_YshC"/>
    <property type="match status" value="1"/>
</dbReference>
<evidence type="ECO:0000259" key="23">
    <source>
        <dbReference type="SMART" id="SM00278"/>
    </source>
</evidence>
<dbReference type="GO" id="GO:0006281">
    <property type="term" value="P:DNA repair"/>
    <property type="evidence" value="ECO:0007669"/>
    <property type="project" value="UniProtKB-KW"/>
</dbReference>
<evidence type="ECO:0000313" key="27">
    <source>
        <dbReference type="Proteomes" id="UP000070456"/>
    </source>
</evidence>
<keyword evidence="22" id="KW-0175">Coiled coil</keyword>
<feature type="domain" description="DNA-directed DNA polymerase X" evidence="25">
    <location>
        <begin position="2"/>
        <end position="315"/>
    </location>
</feature>
<comment type="catalytic activity">
    <reaction evidence="18">
        <text>2'-deoxyribonucleotide-(2'-deoxyribose 5'-phosphate)-2'-deoxyribonucleotide-DNA = a 3'-end 2'-deoxyribonucleotide-(2,3-dehydro-2,3-deoxyribose 5'-phosphate)-DNA + a 5'-end 5'-phospho-2'-deoxyribonucleoside-DNA + H(+)</text>
        <dbReference type="Rhea" id="RHEA:66592"/>
        <dbReference type="Rhea" id="RHEA-COMP:13180"/>
        <dbReference type="Rhea" id="RHEA-COMP:16897"/>
        <dbReference type="Rhea" id="RHEA-COMP:17067"/>
        <dbReference type="ChEBI" id="CHEBI:15378"/>
        <dbReference type="ChEBI" id="CHEBI:136412"/>
        <dbReference type="ChEBI" id="CHEBI:157695"/>
        <dbReference type="ChEBI" id="CHEBI:167181"/>
        <dbReference type="EC" id="4.2.99.18"/>
    </reaction>
</comment>
<keyword evidence="26" id="KW-0540">Nuclease</keyword>
<accession>A0A140L2A3</accession>
<evidence type="ECO:0000256" key="10">
    <source>
        <dbReference type="ARBA" id="ARBA00022705"/>
    </source>
</evidence>
<comment type="catalytic activity">
    <reaction evidence="19">
        <text>a 5'-end 2'-deoxyribose-2'-deoxyribonucleotide-DNA = (2E,4S)-4-hydroxypenten-2-al-5-phosphate + a 5'-end 5'-phospho-2'-deoxyribonucleoside-DNA + H(+)</text>
        <dbReference type="Rhea" id="RHEA:76255"/>
        <dbReference type="Rhea" id="RHEA-COMP:13180"/>
        <dbReference type="Rhea" id="RHEA-COMP:18657"/>
        <dbReference type="ChEBI" id="CHEBI:15378"/>
        <dbReference type="ChEBI" id="CHEBI:136412"/>
        <dbReference type="ChEBI" id="CHEBI:195194"/>
        <dbReference type="ChEBI" id="CHEBI:195195"/>
    </reaction>
</comment>
<dbReference type="GO" id="GO:0003887">
    <property type="term" value="F:DNA-directed DNA polymerase activity"/>
    <property type="evidence" value="ECO:0007669"/>
    <property type="project" value="UniProtKB-KW"/>
</dbReference>
<dbReference type="InterPro" id="IPR029398">
    <property type="entry name" value="PolB_thumb"/>
</dbReference>
<feature type="domain" description="Helix-hairpin-helix DNA-binding motif class 1" evidence="23">
    <location>
        <begin position="51"/>
        <end position="70"/>
    </location>
</feature>
<evidence type="ECO:0000313" key="26">
    <source>
        <dbReference type="EMBL" id="KXG74678.1"/>
    </source>
</evidence>
<keyword evidence="13" id="KW-0239">DNA-directed DNA polymerase</keyword>
<name>A0A140L2A3_9FIRM</name>
<evidence type="ECO:0000259" key="25">
    <source>
        <dbReference type="SMART" id="SM00483"/>
    </source>
</evidence>
<evidence type="ECO:0000256" key="5">
    <source>
        <dbReference type="ARBA" id="ARBA00020020"/>
    </source>
</evidence>
<comment type="caution">
    <text evidence="26">The sequence shown here is derived from an EMBL/GenBank/DDBJ whole genome shotgun (WGS) entry which is preliminary data.</text>
</comment>
<keyword evidence="10" id="KW-0235">DNA replication</keyword>
<dbReference type="InterPro" id="IPR003583">
    <property type="entry name" value="Hlx-hairpin-Hlx_DNA-bd_motif"/>
</dbReference>
<dbReference type="SUPFAM" id="SSF81301">
    <property type="entry name" value="Nucleotidyltransferase"/>
    <property type="match status" value="1"/>
</dbReference>
<dbReference type="EC" id="2.7.7.7" evidence="3"/>
<sequence>MDKYDVSRIFHEIAWMLELLGENPFKAKAYQNGARIIENMEENLETLIKENRVEEIKGIGKTLQEKIQELMTSGKSTYYEELKKQIPPGLFEILKIPGLGPKKVKQLYDVLHIQTVGELEYACLENRLIDLKGFGMKTQEKILKGIENLNKYRGKFLISEAMYYGKAVEDQLKIHPKVIECSMAGSIRRKKEIIKDIDILVSAKDGDRSEIMDAFASLDTVEEILVKGETKSSVKLFSGIQVDLRIVKEEEFPYALHHFTGSKEHNAAMGQRAKAMGFKINEYGLFQGEKKLICKSEEELFHTLGLQFIPPELREDNGEIQAAEAYSLPELIEEKHIKGLFHMHTHYSDGLNSIEEMARMARSMGCSHIGISDHSRSAYYARGLKKEHIEKQHEEIQRLNRAWKDLYILKGIESDILADGSLDYEEEILEQFDYVIASVHSHFHMGKEEMTHRVIKAVENRHTKILGHPTGRLLLSREGYDIDLLQVLKACKTNGVAVEINANPHRLDLDWRFCKMAKALGVKIAIEPDAHAADGLKDVIYGIGIARKGWLEAKDVINTFTLEQIRDFFKK</sequence>
<dbReference type="OrthoDB" id="9808747at2"/>
<evidence type="ECO:0000256" key="17">
    <source>
        <dbReference type="ARBA" id="ARBA00035726"/>
    </source>
</evidence>
<evidence type="ECO:0000256" key="15">
    <source>
        <dbReference type="ARBA" id="ARBA00023204"/>
    </source>
</evidence>
<dbReference type="InterPro" id="IPR003141">
    <property type="entry name" value="Pol/His_phosphatase_N"/>
</dbReference>
<evidence type="ECO:0000256" key="12">
    <source>
        <dbReference type="ARBA" id="ARBA00022843"/>
    </source>
</evidence>
<dbReference type="SMART" id="SM00278">
    <property type="entry name" value="HhH1"/>
    <property type="match status" value="3"/>
</dbReference>
<proteinExistence type="predicted"/>
<evidence type="ECO:0000256" key="19">
    <source>
        <dbReference type="ARBA" id="ARBA00044678"/>
    </source>
</evidence>
<evidence type="ECO:0000256" key="6">
    <source>
        <dbReference type="ARBA" id="ARBA00022481"/>
    </source>
</evidence>
<dbReference type="InterPro" id="IPR002054">
    <property type="entry name" value="DNA-dir_DNA_pol_X"/>
</dbReference>
<dbReference type="Pfam" id="PF14520">
    <property type="entry name" value="HHH_5"/>
    <property type="match status" value="1"/>
</dbReference>
<dbReference type="InterPro" id="IPR022311">
    <property type="entry name" value="PolX-like"/>
</dbReference>
<dbReference type="InterPro" id="IPR010996">
    <property type="entry name" value="HHH_MUS81"/>
</dbReference>
<dbReference type="PATRIC" id="fig|520762.4.peg.2416"/>
<keyword evidence="9" id="KW-0548">Nucleotidyltransferase</keyword>
<keyword evidence="8" id="KW-0808">Transferase</keyword>
<comment type="function">
    <text evidence="20">Repair polymerase that plays a key role in base-excision repair. During this process, the damaged base is excised by specific DNA glycosylases, the DNA backbone is nicked at the abasic site by an apurinic/apyrimidic (AP) endonuclease, and POLB removes 5'-deoxyribose-phosphate from the preincised AP site acting as a 5'-deoxyribose-phosphate lyase (5'-dRP lyase); through its DNA polymerase activity, it adds one nucleotide to the 3' end of the arising single-nucleotide gap. Conducts 'gap-filling' DNA synthesis in a stepwise distributive fashion rather than in a processive fashion as for other DNA polymerases. It is also able to cleave sugar-phosphate bonds 3' to an intact AP site, acting as an AP lyase.</text>
</comment>
<dbReference type="GO" id="GO:0008270">
    <property type="term" value="F:zinc ion binding"/>
    <property type="evidence" value="ECO:0007669"/>
    <property type="project" value="TreeGrafter"/>
</dbReference>
<keyword evidence="14" id="KW-0915">Sodium</keyword>
<evidence type="ECO:0000259" key="24">
    <source>
        <dbReference type="SMART" id="SM00481"/>
    </source>
</evidence>
<dbReference type="SUPFAM" id="SSF47802">
    <property type="entry name" value="DNA polymerase beta, N-terminal domain-like"/>
    <property type="match status" value="1"/>
</dbReference>
<dbReference type="STRING" id="520762.AN619_21850"/>
<dbReference type="AlphaFoldDB" id="A0A140L2A3"/>
<keyword evidence="26" id="KW-0269">Exonuclease</keyword>
<evidence type="ECO:0000256" key="18">
    <source>
        <dbReference type="ARBA" id="ARBA00044632"/>
    </source>
</evidence>
<evidence type="ECO:0000256" key="3">
    <source>
        <dbReference type="ARBA" id="ARBA00012417"/>
    </source>
</evidence>
<dbReference type="Pfam" id="PF02811">
    <property type="entry name" value="PHP"/>
    <property type="match status" value="1"/>
</dbReference>
<dbReference type="GO" id="GO:0042578">
    <property type="term" value="F:phosphoric ester hydrolase activity"/>
    <property type="evidence" value="ECO:0007669"/>
    <property type="project" value="TreeGrafter"/>
</dbReference>
<dbReference type="Gene3D" id="3.30.460.10">
    <property type="entry name" value="Beta Polymerase, domain 2"/>
    <property type="match status" value="1"/>
</dbReference>
<dbReference type="FunFam" id="3.20.20.140:FF:000047">
    <property type="entry name" value="PHP domain-containing protein"/>
    <property type="match status" value="1"/>
</dbReference>
<dbReference type="SUPFAM" id="SSF89550">
    <property type="entry name" value="PHP domain-like"/>
    <property type="match status" value="1"/>
</dbReference>
<dbReference type="PRINTS" id="PR00870">
    <property type="entry name" value="DNAPOLXBETA"/>
</dbReference>